<dbReference type="Proteomes" id="UP000199451">
    <property type="component" value="Unassembled WGS sequence"/>
</dbReference>
<organism evidence="1 2">
    <name type="scientific">Halogranum gelatinilyticum</name>
    <dbReference type="NCBI Taxonomy" id="660521"/>
    <lineage>
        <taxon>Archaea</taxon>
        <taxon>Methanobacteriati</taxon>
        <taxon>Methanobacteriota</taxon>
        <taxon>Stenosarchaea group</taxon>
        <taxon>Halobacteria</taxon>
        <taxon>Halobacteriales</taxon>
        <taxon>Haloferacaceae</taxon>
    </lineage>
</organism>
<keyword evidence="2" id="KW-1185">Reference proteome</keyword>
<name>A0A1G9YGK7_9EURY</name>
<dbReference type="STRING" id="660521.SAMN04487949_3298"/>
<gene>
    <name evidence="1" type="ORF">SAMN04487949_3298</name>
</gene>
<protein>
    <submittedName>
        <fullName evidence="1">Exodeoxyribonuclease VII small subunit</fullName>
    </submittedName>
</protein>
<dbReference type="EMBL" id="FNHL01000005">
    <property type="protein sequence ID" value="SDN08319.1"/>
    <property type="molecule type" value="Genomic_DNA"/>
</dbReference>
<evidence type="ECO:0000313" key="2">
    <source>
        <dbReference type="Proteomes" id="UP000199451"/>
    </source>
</evidence>
<accession>A0A1G9YGK7</accession>
<reference evidence="2" key="1">
    <citation type="submission" date="2016-10" db="EMBL/GenBank/DDBJ databases">
        <authorList>
            <person name="Varghese N."/>
            <person name="Submissions S."/>
        </authorList>
    </citation>
    <scope>NUCLEOTIDE SEQUENCE [LARGE SCALE GENOMIC DNA]</scope>
    <source>
        <strain evidence="2">CGMCC 1.10119</strain>
    </source>
</reference>
<evidence type="ECO:0000313" key="1">
    <source>
        <dbReference type="EMBL" id="SDN08319.1"/>
    </source>
</evidence>
<sequence>MAKDTEISENVVRINTLIEQLEAGDHSKSTGEELFQEGQGRLAKLRELVNDGDGEIIELD</sequence>
<dbReference type="RefSeq" id="WP_089699211.1">
    <property type="nucleotide sequence ID" value="NZ_FNHL01000005.1"/>
</dbReference>
<proteinExistence type="predicted"/>
<dbReference type="AlphaFoldDB" id="A0A1G9YGK7"/>
<dbReference type="OrthoDB" id="257822at2157"/>